<dbReference type="InterPro" id="IPR025643">
    <property type="entry name" value="R2K_3"/>
</dbReference>
<keyword evidence="3" id="KW-1185">Reference proteome</keyword>
<evidence type="ECO:0000313" key="3">
    <source>
        <dbReference type="Proteomes" id="UP000223025"/>
    </source>
</evidence>
<dbReference type="KEGG" id="vg:40088505"/>
<organism evidence="2 3">
    <name type="scientific">Agrobacterium phage Atu_ph07</name>
    <dbReference type="NCBI Taxonomy" id="2024264"/>
    <lineage>
        <taxon>Viruses</taxon>
        <taxon>Duplodnaviria</taxon>
        <taxon>Heunggongvirae</taxon>
        <taxon>Uroviricota</taxon>
        <taxon>Caudoviricetes</taxon>
        <taxon>Polybotosvirus</taxon>
        <taxon>Polybotosvirus Atuph07</taxon>
    </lineage>
</organism>
<protein>
    <recommendedName>
        <fullName evidence="1">ATP-grasp domain-containing protein</fullName>
    </recommendedName>
</protein>
<name>A0A2L0V0G3_9CAUD</name>
<dbReference type="Pfam" id="PF14243">
    <property type="entry name" value="R2K_3"/>
    <property type="match status" value="1"/>
</dbReference>
<dbReference type="RefSeq" id="YP_009612167.1">
    <property type="nucleotide sequence ID" value="NC_042013.1"/>
</dbReference>
<proteinExistence type="predicted"/>
<dbReference type="Proteomes" id="UP000223025">
    <property type="component" value="Segment"/>
</dbReference>
<dbReference type="GeneID" id="40088505"/>
<dbReference type="EMBL" id="MF403008">
    <property type="protein sequence ID" value="AUZ95261.1"/>
    <property type="molecule type" value="Genomic_DNA"/>
</dbReference>
<reference evidence="2 3" key="1">
    <citation type="submission" date="2017-06" db="EMBL/GenBank/DDBJ databases">
        <authorList>
            <person name="Kim H.J."/>
            <person name="Triplett B.A."/>
        </authorList>
    </citation>
    <scope>NUCLEOTIDE SEQUENCE [LARGE SCALE GENOMIC DNA]</scope>
</reference>
<sequence length="246" mass="28503">MSVLFVLQNNLVDRITGPVAQYCRDNNVDFIDASLAGDFSFDTWEELLNHPSNHRIPYGSVGWVKRATESNQFKNVNAFNELFDVYKWLDIFGDDVVNSDGREHLGSNIHFDHLYHIRPLNEDKAVVGGVYDLEKWQDHIKDRQIENATFWISPLKTIDAEIRCWIIDGEVVGASFYRKNGEQHRVMVDDLGIIRVAQRFASKFETTRPFVMDLAMVDGKWKLMETNPIYASGWYAMEPEIVLRKL</sequence>
<accession>A0A2L0V0G3</accession>
<feature type="domain" description="ATP-grasp" evidence="1">
    <location>
        <begin position="120"/>
        <end position="244"/>
    </location>
</feature>
<evidence type="ECO:0000313" key="2">
    <source>
        <dbReference type="EMBL" id="AUZ95261.1"/>
    </source>
</evidence>
<evidence type="ECO:0000259" key="1">
    <source>
        <dbReference type="Pfam" id="PF14243"/>
    </source>
</evidence>